<dbReference type="InterPro" id="IPR016152">
    <property type="entry name" value="PTrfase/Anion_transptr"/>
</dbReference>
<dbReference type="CDD" id="cd00211">
    <property type="entry name" value="PTS_IIA_fru"/>
    <property type="match status" value="1"/>
</dbReference>
<dbReference type="InterPro" id="IPR002178">
    <property type="entry name" value="PTS_EIIA_type-2_dom"/>
</dbReference>
<dbReference type="RefSeq" id="WP_078757712.1">
    <property type="nucleotide sequence ID" value="NZ_FUXP01000002.1"/>
</dbReference>
<keyword evidence="3" id="KW-1185">Reference proteome</keyword>
<dbReference type="STRING" id="1122188.SAMN02745674_01138"/>
<dbReference type="PROSITE" id="PS51094">
    <property type="entry name" value="PTS_EIIA_TYPE_2"/>
    <property type="match status" value="1"/>
</dbReference>
<dbReference type="PANTHER" id="PTHR47738:SF1">
    <property type="entry name" value="NITROGEN REGULATORY PROTEIN"/>
    <property type="match status" value="1"/>
</dbReference>
<sequence>MPLQDLLSRDRIAIIDAPADRFGVIDEAAGLLAGHGGDAALANAIRTSLRSREQLASTGIGHGVAIPHGRVAGLEAGRGALLRLSSPVDFAAVDGEPVDLVLAMAVPEHSVQLHLQQLAELAEHFADPGFREQLRSAVDADELSRRLLDPAHRRSVA</sequence>
<evidence type="ECO:0000313" key="2">
    <source>
        <dbReference type="EMBL" id="SJZ87705.1"/>
    </source>
</evidence>
<name>A0A1T4P801_9GAMM</name>
<dbReference type="OrthoDB" id="95460at2"/>
<dbReference type="Pfam" id="PF00359">
    <property type="entry name" value="PTS_EIIA_2"/>
    <property type="match status" value="1"/>
</dbReference>
<proteinExistence type="predicted"/>
<evidence type="ECO:0000259" key="1">
    <source>
        <dbReference type="PROSITE" id="PS51094"/>
    </source>
</evidence>
<accession>A0A1T4P801</accession>
<dbReference type="Gene3D" id="3.40.930.10">
    <property type="entry name" value="Mannitol-specific EII, Chain A"/>
    <property type="match status" value="1"/>
</dbReference>
<evidence type="ECO:0000313" key="3">
    <source>
        <dbReference type="Proteomes" id="UP000190061"/>
    </source>
</evidence>
<dbReference type="EMBL" id="FUXP01000002">
    <property type="protein sequence ID" value="SJZ87705.1"/>
    <property type="molecule type" value="Genomic_DNA"/>
</dbReference>
<dbReference type="Proteomes" id="UP000190061">
    <property type="component" value="Unassembled WGS sequence"/>
</dbReference>
<protein>
    <submittedName>
        <fullName evidence="2">PTS system, nitrogen regulatory IIA component</fullName>
    </submittedName>
</protein>
<reference evidence="2 3" key="1">
    <citation type="submission" date="2017-02" db="EMBL/GenBank/DDBJ databases">
        <authorList>
            <person name="Peterson S.W."/>
        </authorList>
    </citation>
    <scope>NUCLEOTIDE SEQUENCE [LARGE SCALE GENOMIC DNA]</scope>
    <source>
        <strain evidence="2 3">DSM 21749</strain>
    </source>
</reference>
<dbReference type="InterPro" id="IPR051541">
    <property type="entry name" value="PTS_SugarTrans_NitroReg"/>
</dbReference>
<dbReference type="AlphaFoldDB" id="A0A1T4P801"/>
<dbReference type="PROSITE" id="PS00372">
    <property type="entry name" value="PTS_EIIA_TYPE_2_HIS"/>
    <property type="match status" value="1"/>
</dbReference>
<gene>
    <name evidence="2" type="ORF">SAMN02745674_01138</name>
</gene>
<feature type="domain" description="PTS EIIA type-2" evidence="1">
    <location>
        <begin position="5"/>
        <end position="151"/>
    </location>
</feature>
<dbReference type="SUPFAM" id="SSF55804">
    <property type="entry name" value="Phoshotransferase/anion transport protein"/>
    <property type="match status" value="1"/>
</dbReference>
<dbReference type="GO" id="GO:0030295">
    <property type="term" value="F:protein kinase activator activity"/>
    <property type="evidence" value="ECO:0007669"/>
    <property type="project" value="TreeGrafter"/>
</dbReference>
<dbReference type="PANTHER" id="PTHR47738">
    <property type="entry name" value="PTS SYSTEM FRUCTOSE-LIKE EIIA COMPONENT-RELATED"/>
    <property type="match status" value="1"/>
</dbReference>
<organism evidence="2 3">
    <name type="scientific">Lysobacter spongiicola DSM 21749</name>
    <dbReference type="NCBI Taxonomy" id="1122188"/>
    <lineage>
        <taxon>Bacteria</taxon>
        <taxon>Pseudomonadati</taxon>
        <taxon>Pseudomonadota</taxon>
        <taxon>Gammaproteobacteria</taxon>
        <taxon>Lysobacterales</taxon>
        <taxon>Lysobacteraceae</taxon>
        <taxon>Novilysobacter</taxon>
    </lineage>
</organism>